<dbReference type="InterPro" id="IPR052999">
    <property type="entry name" value="PTS1_Protein"/>
</dbReference>
<dbReference type="PANTHER" id="PTHR28180:SF5">
    <property type="entry name" value="DNA POLYMERASE ALPHA SUBUNIT B"/>
    <property type="match status" value="1"/>
</dbReference>
<dbReference type="OrthoDB" id="5537330at2759"/>
<feature type="compositionally biased region" description="Low complexity" evidence="1">
    <location>
        <begin position="232"/>
        <end position="246"/>
    </location>
</feature>
<proteinExistence type="predicted"/>
<evidence type="ECO:0000256" key="1">
    <source>
        <dbReference type="SAM" id="MobiDB-lite"/>
    </source>
</evidence>
<dbReference type="AlphaFoldDB" id="A0A6A6BKS2"/>
<evidence type="ECO:0000313" key="3">
    <source>
        <dbReference type="Proteomes" id="UP000799438"/>
    </source>
</evidence>
<gene>
    <name evidence="2" type="ORF">K452DRAFT_297192</name>
</gene>
<dbReference type="Gene3D" id="1.20.1290.10">
    <property type="entry name" value="AhpD-like"/>
    <property type="match status" value="1"/>
</dbReference>
<evidence type="ECO:0008006" key="4">
    <source>
        <dbReference type="Google" id="ProtNLM"/>
    </source>
</evidence>
<evidence type="ECO:0000313" key="2">
    <source>
        <dbReference type="EMBL" id="KAF2143457.1"/>
    </source>
</evidence>
<feature type="region of interest" description="Disordered" evidence="1">
    <location>
        <begin position="68"/>
        <end position="95"/>
    </location>
</feature>
<dbReference type="RefSeq" id="XP_033399169.1">
    <property type="nucleotide sequence ID" value="XM_033541995.1"/>
</dbReference>
<dbReference type="InterPro" id="IPR029032">
    <property type="entry name" value="AhpD-like"/>
</dbReference>
<feature type="region of interest" description="Disordered" evidence="1">
    <location>
        <begin position="221"/>
        <end position="260"/>
    </location>
</feature>
<accession>A0A6A6BKS2</accession>
<keyword evidence="3" id="KW-1185">Reference proteome</keyword>
<organism evidence="2 3">
    <name type="scientific">Aplosporella prunicola CBS 121167</name>
    <dbReference type="NCBI Taxonomy" id="1176127"/>
    <lineage>
        <taxon>Eukaryota</taxon>
        <taxon>Fungi</taxon>
        <taxon>Dikarya</taxon>
        <taxon>Ascomycota</taxon>
        <taxon>Pezizomycotina</taxon>
        <taxon>Dothideomycetes</taxon>
        <taxon>Dothideomycetes incertae sedis</taxon>
        <taxon>Botryosphaeriales</taxon>
        <taxon>Aplosporellaceae</taxon>
        <taxon>Aplosporella</taxon>
    </lineage>
</organism>
<name>A0A6A6BKS2_9PEZI</name>
<dbReference type="Proteomes" id="UP000799438">
    <property type="component" value="Unassembled WGS sequence"/>
</dbReference>
<protein>
    <recommendedName>
        <fullName evidence="4">Carboxymuconolactone decarboxylase-like domain-containing protein</fullName>
    </recommendedName>
</protein>
<dbReference type="SUPFAM" id="SSF69118">
    <property type="entry name" value="AhpD-like"/>
    <property type="match status" value="1"/>
</dbReference>
<dbReference type="GeneID" id="54299492"/>
<dbReference type="EMBL" id="ML995482">
    <property type="protein sequence ID" value="KAF2143457.1"/>
    <property type="molecule type" value="Genomic_DNA"/>
</dbReference>
<reference evidence="2" key="1">
    <citation type="journal article" date="2020" name="Stud. Mycol.">
        <title>101 Dothideomycetes genomes: a test case for predicting lifestyles and emergence of pathogens.</title>
        <authorList>
            <person name="Haridas S."/>
            <person name="Albert R."/>
            <person name="Binder M."/>
            <person name="Bloem J."/>
            <person name="Labutti K."/>
            <person name="Salamov A."/>
            <person name="Andreopoulos B."/>
            <person name="Baker S."/>
            <person name="Barry K."/>
            <person name="Bills G."/>
            <person name="Bluhm B."/>
            <person name="Cannon C."/>
            <person name="Castanera R."/>
            <person name="Culley D."/>
            <person name="Daum C."/>
            <person name="Ezra D."/>
            <person name="Gonzalez J."/>
            <person name="Henrissat B."/>
            <person name="Kuo A."/>
            <person name="Liang C."/>
            <person name="Lipzen A."/>
            <person name="Lutzoni F."/>
            <person name="Magnuson J."/>
            <person name="Mondo S."/>
            <person name="Nolan M."/>
            <person name="Ohm R."/>
            <person name="Pangilinan J."/>
            <person name="Park H.-J."/>
            <person name="Ramirez L."/>
            <person name="Alfaro M."/>
            <person name="Sun H."/>
            <person name="Tritt A."/>
            <person name="Yoshinaga Y."/>
            <person name="Zwiers L.-H."/>
            <person name="Turgeon B."/>
            <person name="Goodwin S."/>
            <person name="Spatafora J."/>
            <person name="Crous P."/>
            <person name="Grigoriev I."/>
        </authorList>
    </citation>
    <scope>NUCLEOTIDE SEQUENCE</scope>
    <source>
        <strain evidence="2">CBS 121167</strain>
    </source>
</reference>
<sequence length="402" mass="42010">MRRAPLAAAAATTSASASSAISITRLRLPRSGISFLASSSCVLRRSLHIYFQQRHQRGIFTNALNPNLNHHNHHHQNKRAMSTTNNSSQAHPGPTPEALPALLAKLQSRLPSSLPRSAHYLVPAATLLALRQPALVGGVFSAFAGQQQGTSGTDSSSSTTTTSGLTSLAIEPTTLSLHLRDLLLKAWTLTGIPLVIGAAASLAVAETASGHAFPAAHAQLSARYGGPPPSSSPSASNPSQAQNPSTQPQPPTPLPLDLAPHAPIPARGATHLQNLYRAQLGPILSTLGAAAADITWLEEAVIYGLFLSDDAVLSRVETSLVVLCAIMGQDLKAPALWHVRGLRRLGVSKDDVEALVRCVEEVAVWVDGGGGGWVGWVGEVEGDLVGDEAWEAEGRGEGGQKA</sequence>
<feature type="compositionally biased region" description="Polar residues" evidence="1">
    <location>
        <begin position="79"/>
        <end position="90"/>
    </location>
</feature>
<dbReference type="PANTHER" id="PTHR28180">
    <property type="entry name" value="CONSERVED MITOCHONDRIAL PROTEIN-RELATED"/>
    <property type="match status" value="1"/>
</dbReference>